<feature type="region of interest" description="Disordered" evidence="10">
    <location>
        <begin position="550"/>
        <end position="575"/>
    </location>
</feature>
<dbReference type="SUPFAM" id="SSF56112">
    <property type="entry name" value="Protein kinase-like (PK-like)"/>
    <property type="match status" value="1"/>
</dbReference>
<comment type="caution">
    <text evidence="12">The sequence shown here is derived from an EMBL/GenBank/DDBJ whole genome shotgun (WGS) entry which is preliminary data.</text>
</comment>
<dbReference type="InterPro" id="IPR017441">
    <property type="entry name" value="Protein_kinase_ATP_BS"/>
</dbReference>
<dbReference type="Pfam" id="PF00069">
    <property type="entry name" value="Pkinase"/>
    <property type="match status" value="1"/>
</dbReference>
<dbReference type="PROSITE" id="PS50011">
    <property type="entry name" value="PROTEIN_KINASE_DOM"/>
    <property type="match status" value="1"/>
</dbReference>
<dbReference type="PANTHER" id="PTHR24353:SF147">
    <property type="entry name" value="CGMP-DEPENDENT SERINE_THREONIN PROTEIN KINASE-RELATED"/>
    <property type="match status" value="1"/>
</dbReference>
<feature type="compositionally biased region" description="Polar residues" evidence="10">
    <location>
        <begin position="625"/>
        <end position="634"/>
    </location>
</feature>
<evidence type="ECO:0000256" key="2">
    <source>
        <dbReference type="ARBA" id="ARBA00022527"/>
    </source>
</evidence>
<keyword evidence="6 9" id="KW-0067">ATP-binding</keyword>
<keyword evidence="5" id="KW-0418">Kinase</keyword>
<keyword evidence="2" id="KW-0723">Serine/threonine-protein kinase</keyword>
<dbReference type="PROSITE" id="PS00107">
    <property type="entry name" value="PROTEIN_KINASE_ATP"/>
    <property type="match status" value="1"/>
</dbReference>
<gene>
    <name evidence="12" type="ORF">MYCIT1_LOCUS15839</name>
</gene>
<comment type="catalytic activity">
    <reaction evidence="8">
        <text>L-seryl-[protein] + ATP = O-phospho-L-seryl-[protein] + ADP + H(+)</text>
        <dbReference type="Rhea" id="RHEA:17989"/>
        <dbReference type="Rhea" id="RHEA-COMP:9863"/>
        <dbReference type="Rhea" id="RHEA-COMP:11604"/>
        <dbReference type="ChEBI" id="CHEBI:15378"/>
        <dbReference type="ChEBI" id="CHEBI:29999"/>
        <dbReference type="ChEBI" id="CHEBI:30616"/>
        <dbReference type="ChEBI" id="CHEBI:83421"/>
        <dbReference type="ChEBI" id="CHEBI:456216"/>
        <dbReference type="EC" id="2.7.11.11"/>
    </reaction>
</comment>
<accession>A0AAD2HA71</accession>
<evidence type="ECO:0000313" key="13">
    <source>
        <dbReference type="Proteomes" id="UP001295794"/>
    </source>
</evidence>
<protein>
    <recommendedName>
        <fullName evidence="1">cAMP-dependent protein kinase</fullName>
        <ecNumber evidence="1">2.7.11.11</ecNumber>
    </recommendedName>
</protein>
<evidence type="ECO:0000256" key="6">
    <source>
        <dbReference type="ARBA" id="ARBA00022840"/>
    </source>
</evidence>
<dbReference type="Proteomes" id="UP001295794">
    <property type="component" value="Unassembled WGS sequence"/>
</dbReference>
<dbReference type="Gene3D" id="1.10.510.10">
    <property type="entry name" value="Transferase(Phosphotransferase) domain 1"/>
    <property type="match status" value="1"/>
</dbReference>
<dbReference type="AlphaFoldDB" id="A0AAD2HA71"/>
<organism evidence="12 13">
    <name type="scientific">Mycena citricolor</name>
    <dbReference type="NCBI Taxonomy" id="2018698"/>
    <lineage>
        <taxon>Eukaryota</taxon>
        <taxon>Fungi</taxon>
        <taxon>Dikarya</taxon>
        <taxon>Basidiomycota</taxon>
        <taxon>Agaricomycotina</taxon>
        <taxon>Agaricomycetes</taxon>
        <taxon>Agaricomycetidae</taxon>
        <taxon>Agaricales</taxon>
        <taxon>Marasmiineae</taxon>
        <taxon>Mycenaceae</taxon>
        <taxon>Mycena</taxon>
    </lineage>
</organism>
<name>A0AAD2HA71_9AGAR</name>
<dbReference type="GO" id="GO:0005524">
    <property type="term" value="F:ATP binding"/>
    <property type="evidence" value="ECO:0007669"/>
    <property type="project" value="UniProtKB-UniRule"/>
</dbReference>
<dbReference type="PANTHER" id="PTHR24353">
    <property type="entry name" value="CYCLIC NUCLEOTIDE-DEPENDENT PROTEIN KINASE"/>
    <property type="match status" value="1"/>
</dbReference>
<evidence type="ECO:0000256" key="7">
    <source>
        <dbReference type="ARBA" id="ARBA00047292"/>
    </source>
</evidence>
<reference evidence="12" key="1">
    <citation type="submission" date="2023-11" db="EMBL/GenBank/DDBJ databases">
        <authorList>
            <person name="De Vega J J."/>
            <person name="De Vega J J."/>
        </authorList>
    </citation>
    <scope>NUCLEOTIDE SEQUENCE</scope>
</reference>
<keyword evidence="13" id="KW-1185">Reference proteome</keyword>
<dbReference type="EC" id="2.7.11.11" evidence="1"/>
<dbReference type="SMART" id="SM00220">
    <property type="entry name" value="S_TKc"/>
    <property type="match status" value="1"/>
</dbReference>
<feature type="domain" description="Protein kinase" evidence="11">
    <location>
        <begin position="80"/>
        <end position="356"/>
    </location>
</feature>
<dbReference type="EMBL" id="CAVNYO010000169">
    <property type="protein sequence ID" value="CAK5270994.1"/>
    <property type="molecule type" value="Genomic_DNA"/>
</dbReference>
<feature type="region of interest" description="Disordered" evidence="10">
    <location>
        <begin position="598"/>
        <end position="656"/>
    </location>
</feature>
<evidence type="ECO:0000313" key="12">
    <source>
        <dbReference type="EMBL" id="CAK5270994.1"/>
    </source>
</evidence>
<sequence>MRIVSTFHGRVLGPWMRSVSETCASAVAYKAGPPPSSRYRCFHRNDHLHSDPQAFLKLNHVHLQDSVPSLQVSVPSVTDFDFLNRIGTGRSATVHLVQHKVTGRRFALKAVERASGSASAANEQAILKRIAMSSGKSVSPSLLSLHASWEDDTRSYMLSEWCPGRDLSPCLVNGHKRWGAFPAAHTRFIVAQLVTALESLHAQHIVHRNLKPAHIFFTEDGNIVLGGLSLAKHLPGSFMHGNDEPVEIVFDAAADADCGSFFQQTMDEVVGVTRERCGTPGYMAPAQVQGTPYSFDADLFALGVIAHQLATGAMPSSESPELATVDVDLKAVIQGLLDHNRETRLTLAQLKEHRYFTGVNWKKLARHQVPAPWVPVAAEVPSTIRVCPFPAAMSRSDSSFGFVSRSFASPQRGLRCLMRKFVPEKPQSRPVAPVVVAASVVDVPPVRPSAPAVVVAAPVAGSCVGVPVVAPVPKVAKPVLPVCALIEASLDTASLKPAAFSRLWYSATSEKIAALQVSESTSTCATDWSQDSFDSVAGANIQRILEDRSGRTETVSVLPASASSSSTASDASADSFDSRAGVNIQRILQDRFGATLKSAALSPPATETETDTETDTDSSSDSDSFRGSTASDDSWSADRSPAEQQQQGGLRRMPASSSLFRMFSGWTRPRSGRALALAPVSLAC</sequence>
<feature type="compositionally biased region" description="Low complexity" evidence="10">
    <location>
        <begin position="560"/>
        <end position="575"/>
    </location>
</feature>
<evidence type="ECO:0000256" key="8">
    <source>
        <dbReference type="ARBA" id="ARBA00047454"/>
    </source>
</evidence>
<evidence type="ECO:0000256" key="1">
    <source>
        <dbReference type="ARBA" id="ARBA00012444"/>
    </source>
</evidence>
<evidence type="ECO:0000256" key="9">
    <source>
        <dbReference type="PROSITE-ProRule" id="PRU10141"/>
    </source>
</evidence>
<evidence type="ECO:0000256" key="5">
    <source>
        <dbReference type="ARBA" id="ARBA00022777"/>
    </source>
</evidence>
<evidence type="ECO:0000256" key="4">
    <source>
        <dbReference type="ARBA" id="ARBA00022741"/>
    </source>
</evidence>
<evidence type="ECO:0000256" key="10">
    <source>
        <dbReference type="SAM" id="MobiDB-lite"/>
    </source>
</evidence>
<dbReference type="Gene3D" id="3.30.200.20">
    <property type="entry name" value="Phosphorylase Kinase, domain 1"/>
    <property type="match status" value="1"/>
</dbReference>
<keyword evidence="3" id="KW-0808">Transferase</keyword>
<proteinExistence type="predicted"/>
<dbReference type="InterPro" id="IPR000719">
    <property type="entry name" value="Prot_kinase_dom"/>
</dbReference>
<feature type="compositionally biased region" description="Acidic residues" evidence="10">
    <location>
        <begin position="608"/>
        <end position="620"/>
    </location>
</feature>
<comment type="catalytic activity">
    <reaction evidence="7">
        <text>L-threonyl-[protein] + ATP = O-phospho-L-threonyl-[protein] + ADP + H(+)</text>
        <dbReference type="Rhea" id="RHEA:46608"/>
        <dbReference type="Rhea" id="RHEA-COMP:11060"/>
        <dbReference type="Rhea" id="RHEA-COMP:11605"/>
        <dbReference type="ChEBI" id="CHEBI:15378"/>
        <dbReference type="ChEBI" id="CHEBI:30013"/>
        <dbReference type="ChEBI" id="CHEBI:30616"/>
        <dbReference type="ChEBI" id="CHEBI:61977"/>
        <dbReference type="ChEBI" id="CHEBI:456216"/>
        <dbReference type="EC" id="2.7.11.11"/>
    </reaction>
</comment>
<feature type="binding site" evidence="9">
    <location>
        <position position="109"/>
    </location>
    <ligand>
        <name>ATP</name>
        <dbReference type="ChEBI" id="CHEBI:30616"/>
    </ligand>
</feature>
<evidence type="ECO:0000259" key="11">
    <source>
        <dbReference type="PROSITE" id="PS50011"/>
    </source>
</evidence>
<keyword evidence="4 9" id="KW-0547">Nucleotide-binding</keyword>
<evidence type="ECO:0000256" key="3">
    <source>
        <dbReference type="ARBA" id="ARBA00022679"/>
    </source>
</evidence>
<dbReference type="InterPro" id="IPR011009">
    <property type="entry name" value="Kinase-like_dom_sf"/>
</dbReference>
<dbReference type="GO" id="GO:0004691">
    <property type="term" value="F:cAMP-dependent protein kinase activity"/>
    <property type="evidence" value="ECO:0007669"/>
    <property type="project" value="UniProtKB-EC"/>
</dbReference>